<gene>
    <name evidence="4" type="ORF">CI15_32020</name>
</gene>
<feature type="transmembrane region" description="Helical" evidence="1">
    <location>
        <begin position="244"/>
        <end position="264"/>
    </location>
</feature>
<evidence type="ECO:0000313" key="4">
    <source>
        <dbReference type="EMBL" id="KXU82195.1"/>
    </source>
</evidence>
<feature type="transmembrane region" description="Helical" evidence="1">
    <location>
        <begin position="155"/>
        <end position="173"/>
    </location>
</feature>
<evidence type="ECO:0000259" key="3">
    <source>
        <dbReference type="Pfam" id="PF19040"/>
    </source>
</evidence>
<dbReference type="AlphaFoldDB" id="A0A149PAY5"/>
<dbReference type="Pfam" id="PF19040">
    <property type="entry name" value="SGNH"/>
    <property type="match status" value="1"/>
</dbReference>
<keyword evidence="4" id="KW-0012">Acyltransferase</keyword>
<accession>A0A149PAY5</accession>
<dbReference type="EMBL" id="LRBG01000039">
    <property type="protein sequence ID" value="KXU82195.1"/>
    <property type="molecule type" value="Genomic_DNA"/>
</dbReference>
<dbReference type="RefSeq" id="WP_062136797.1">
    <property type="nucleotide sequence ID" value="NZ_LRBG01000039.1"/>
</dbReference>
<feature type="transmembrane region" description="Helical" evidence="1">
    <location>
        <begin position="88"/>
        <end position="106"/>
    </location>
</feature>
<feature type="domain" description="SGNH" evidence="3">
    <location>
        <begin position="450"/>
        <end position="692"/>
    </location>
</feature>
<reference evidence="4 5" key="1">
    <citation type="journal article" date="2015" name="Int. J. Syst. Evol. Microbiol.">
        <title>Burkholderia monticola sp. nov., isolated from mountain soil.</title>
        <authorList>
            <person name="Baek I."/>
            <person name="Seo B."/>
            <person name="Lee I."/>
            <person name="Yi H."/>
            <person name="Chun J."/>
        </authorList>
    </citation>
    <scope>NUCLEOTIDE SEQUENCE [LARGE SCALE GENOMIC DNA]</scope>
    <source>
        <strain evidence="4 5">JC2948</strain>
    </source>
</reference>
<keyword evidence="1" id="KW-1133">Transmembrane helix</keyword>
<dbReference type="GO" id="GO:0016747">
    <property type="term" value="F:acyltransferase activity, transferring groups other than amino-acyl groups"/>
    <property type="evidence" value="ECO:0007669"/>
    <property type="project" value="InterPro"/>
</dbReference>
<dbReference type="GO" id="GO:0009103">
    <property type="term" value="P:lipopolysaccharide biosynthetic process"/>
    <property type="evidence" value="ECO:0007669"/>
    <property type="project" value="TreeGrafter"/>
</dbReference>
<sequence length="704" mass="77677">MNSRDKATTAPQLTRPVHAGYIDGLRAVAVLSVIVYHLGARWLPGGLTGVDIFFVVSGFVVSASVGNLESMQFSRFVFYFYARRVQRIVPALVVCLLVTGLFSALFIPNAWLSDTNKYTGLAAFFGLSNVVLAVTGDDYFSPRVEFNPYLHTWSLGVEEQFYLIFPLLFFMWVSKRPRKTLCVALFAGALALSVLAAWWLSKRNDGLNFYLIPGRFWELASGILLYQLLALAKRPLGVIDRNRTLGSTALLVGSLVLLAVGFMVLRAELLPFPGALLPVAGTLGVLYALHGRAPGDWLHRLLISPAVTFVGKISYSLYLWHWPVIVLLRWTTGIDATVWRVLAAVLTFVLATASWYYVENPVRRSAVLKGMRRPAVVGVGLATLTGGALLWGGIQVAQLKLDMSLSVVAQRADDWYPSRPLEPSNDGCLDTWNRSKLNGEPVWTYTRAGCSLPATYHGRLYVIGDSHAMAYNRMLREFARDTGVKVVAYNNGGCPFIVLLPRKQQEVANCAPAMDAAIAEIEEHVRPGDVVFMPSLRLPRLSDEWARFDDSSAWSYMFGPEAVKSRVDGVREAIPILQKLAAKGAKVILEGPTPEFRSQPFRCSDWFNRDNPICSGGDHIARADLEALRAPVLESYAHIKQAVPEVSVWDPLPPLCPDSVCLTHTADGRPLVFDGDHLSGYANRLLLPSFKQHVSKLMEAGPAS</sequence>
<keyword evidence="1" id="KW-0472">Membrane</keyword>
<dbReference type="STRING" id="1399968.CI15_32020"/>
<dbReference type="PANTHER" id="PTHR23028">
    <property type="entry name" value="ACETYLTRANSFERASE"/>
    <property type="match status" value="1"/>
</dbReference>
<feature type="transmembrane region" description="Helical" evidence="1">
    <location>
        <begin position="301"/>
        <end position="318"/>
    </location>
</feature>
<name>A0A149PAY5_9BURK</name>
<dbReference type="PANTHER" id="PTHR23028:SF53">
    <property type="entry name" value="ACYL_TRANSF_3 DOMAIN-CONTAINING PROTEIN"/>
    <property type="match status" value="1"/>
</dbReference>
<comment type="caution">
    <text evidence="4">The sequence shown here is derived from an EMBL/GenBank/DDBJ whole genome shotgun (WGS) entry which is preliminary data.</text>
</comment>
<dbReference type="InterPro" id="IPR043968">
    <property type="entry name" value="SGNH"/>
</dbReference>
<feature type="transmembrane region" description="Helical" evidence="1">
    <location>
        <begin position="338"/>
        <end position="358"/>
    </location>
</feature>
<dbReference type="InterPro" id="IPR002656">
    <property type="entry name" value="Acyl_transf_3_dom"/>
</dbReference>
<keyword evidence="4" id="KW-0808">Transferase</keyword>
<feature type="transmembrane region" description="Helical" evidence="1">
    <location>
        <begin position="270"/>
        <end position="289"/>
    </location>
</feature>
<proteinExistence type="predicted"/>
<keyword evidence="1" id="KW-0812">Transmembrane</keyword>
<organism evidence="4 5">
    <name type="scientific">Paraburkholderia monticola</name>
    <dbReference type="NCBI Taxonomy" id="1399968"/>
    <lineage>
        <taxon>Bacteria</taxon>
        <taxon>Pseudomonadati</taxon>
        <taxon>Pseudomonadota</taxon>
        <taxon>Betaproteobacteria</taxon>
        <taxon>Burkholderiales</taxon>
        <taxon>Burkholderiaceae</taxon>
        <taxon>Paraburkholderia</taxon>
    </lineage>
</organism>
<feature type="transmembrane region" description="Helical" evidence="1">
    <location>
        <begin position="212"/>
        <end position="232"/>
    </location>
</feature>
<dbReference type="Proteomes" id="UP000075613">
    <property type="component" value="Unassembled WGS sequence"/>
</dbReference>
<feature type="transmembrane region" description="Helical" evidence="1">
    <location>
        <begin position="180"/>
        <end position="200"/>
    </location>
</feature>
<keyword evidence="5" id="KW-1185">Reference proteome</keyword>
<feature type="domain" description="Acyltransferase 3" evidence="2">
    <location>
        <begin position="21"/>
        <end position="353"/>
    </location>
</feature>
<feature type="transmembrane region" description="Helical" evidence="1">
    <location>
        <begin position="374"/>
        <end position="394"/>
    </location>
</feature>
<evidence type="ECO:0000259" key="2">
    <source>
        <dbReference type="Pfam" id="PF01757"/>
    </source>
</evidence>
<dbReference type="Pfam" id="PF01757">
    <property type="entry name" value="Acyl_transf_3"/>
    <property type="match status" value="1"/>
</dbReference>
<evidence type="ECO:0000313" key="5">
    <source>
        <dbReference type="Proteomes" id="UP000075613"/>
    </source>
</evidence>
<dbReference type="InterPro" id="IPR050879">
    <property type="entry name" value="Acyltransferase_3"/>
</dbReference>
<feature type="transmembrane region" description="Helical" evidence="1">
    <location>
        <begin position="20"/>
        <end position="38"/>
    </location>
</feature>
<dbReference type="OrthoDB" id="9814807at2"/>
<dbReference type="GO" id="GO:0016020">
    <property type="term" value="C:membrane"/>
    <property type="evidence" value="ECO:0007669"/>
    <property type="project" value="TreeGrafter"/>
</dbReference>
<feature type="transmembrane region" description="Helical" evidence="1">
    <location>
        <begin position="50"/>
        <end position="68"/>
    </location>
</feature>
<evidence type="ECO:0000256" key="1">
    <source>
        <dbReference type="SAM" id="Phobius"/>
    </source>
</evidence>
<protein>
    <submittedName>
        <fullName evidence="4">Acyltransferase</fullName>
    </submittedName>
</protein>